<sequence length="87" mass="8986">MQKAVYALSLAYVFLFGWAWYDTSTASMDAAGRGMALGFLTVGIGATAILIIPALILALSGRALKWALGLALAPAVLLFLVATAGIL</sequence>
<name>A0A6B2NXE2_9RHOB</name>
<evidence type="ECO:0000256" key="1">
    <source>
        <dbReference type="SAM" id="Phobius"/>
    </source>
</evidence>
<dbReference type="AlphaFoldDB" id="A0A6B2NXE2"/>
<accession>A0A6B2NXE2</accession>
<keyword evidence="1" id="KW-1133">Transmembrane helix</keyword>
<feature type="transmembrane region" description="Helical" evidence="1">
    <location>
        <begin position="35"/>
        <end position="59"/>
    </location>
</feature>
<dbReference type="EMBL" id="JAAGOX010000056">
    <property type="protein sequence ID" value="NDW47760.1"/>
    <property type="molecule type" value="Genomic_DNA"/>
</dbReference>
<comment type="caution">
    <text evidence="2">The sequence shown here is derived from an EMBL/GenBank/DDBJ whole genome shotgun (WGS) entry which is preliminary data.</text>
</comment>
<protein>
    <submittedName>
        <fullName evidence="2">Uncharacterized protein</fullName>
    </submittedName>
</protein>
<gene>
    <name evidence="2" type="ORF">G0P99_22685</name>
</gene>
<feature type="transmembrane region" description="Helical" evidence="1">
    <location>
        <begin position="66"/>
        <end position="86"/>
    </location>
</feature>
<keyword evidence="1" id="KW-0472">Membrane</keyword>
<evidence type="ECO:0000313" key="2">
    <source>
        <dbReference type="EMBL" id="NDW47760.1"/>
    </source>
</evidence>
<proteinExistence type="predicted"/>
<organism evidence="2">
    <name type="scientific">Ruegeria sp. PrR005</name>
    <dbReference type="NCBI Taxonomy" id="2706882"/>
    <lineage>
        <taxon>Bacteria</taxon>
        <taxon>Pseudomonadati</taxon>
        <taxon>Pseudomonadota</taxon>
        <taxon>Alphaproteobacteria</taxon>
        <taxon>Rhodobacterales</taxon>
        <taxon>Roseobacteraceae</taxon>
        <taxon>Ruegeria</taxon>
    </lineage>
</organism>
<keyword evidence="1" id="KW-0812">Transmembrane</keyword>
<dbReference type="RefSeq" id="WP_164132773.1">
    <property type="nucleotide sequence ID" value="NZ_JAAGOX010000056.1"/>
</dbReference>
<reference evidence="2" key="1">
    <citation type="submission" date="2020-02" db="EMBL/GenBank/DDBJ databases">
        <title>Delineation of the pyrene-degrading pathway in Roseobacter clade bacteria by genomic analysis.</title>
        <authorList>
            <person name="Zhou H."/>
            <person name="Wang H."/>
        </authorList>
    </citation>
    <scope>NUCLEOTIDE SEQUENCE</scope>
    <source>
        <strain evidence="2">PrR005</strain>
    </source>
</reference>